<dbReference type="RefSeq" id="XP_030831385.1">
    <property type="nucleotide sequence ID" value="XM_030975525.1"/>
</dbReference>
<dbReference type="GO" id="GO:0046839">
    <property type="term" value="P:phospholipid dephosphorylation"/>
    <property type="evidence" value="ECO:0000318"/>
    <property type="project" value="GO_Central"/>
</dbReference>
<comment type="subcellular location">
    <subcellularLocation>
        <location evidence="1">Membrane</location>
        <topology evidence="1">Multi-pass membrane protein</topology>
    </subcellularLocation>
</comment>
<dbReference type="OrthoDB" id="8907274at2759"/>
<dbReference type="AlphaFoldDB" id="A0A7M7N546"/>
<comment type="similarity">
    <text evidence="2">Belongs to the PA-phosphatase related phosphoesterase family.</text>
</comment>
<dbReference type="GO" id="GO:0007165">
    <property type="term" value="P:signal transduction"/>
    <property type="evidence" value="ECO:0000318"/>
    <property type="project" value="GO_Central"/>
</dbReference>
<feature type="transmembrane region" description="Helical" evidence="7">
    <location>
        <begin position="101"/>
        <end position="130"/>
    </location>
</feature>
<reference evidence="9" key="2">
    <citation type="submission" date="2021-01" db="UniProtKB">
        <authorList>
            <consortium name="EnsemblMetazoa"/>
        </authorList>
    </citation>
    <scope>IDENTIFICATION</scope>
</reference>
<dbReference type="InterPro" id="IPR043216">
    <property type="entry name" value="PAP-like"/>
</dbReference>
<dbReference type="PANTHER" id="PTHR10165:SF103">
    <property type="entry name" value="PHOSPHOLIPID PHOSPHATASE HOMOLOG 1.2 HOMOLOG"/>
    <property type="match status" value="1"/>
</dbReference>
<dbReference type="EnsemblMetazoa" id="XM_030975525">
    <property type="protein sequence ID" value="XP_030831385"/>
    <property type="gene ID" value="LOC100893799"/>
</dbReference>
<feature type="transmembrane region" description="Helical" evidence="7">
    <location>
        <begin position="219"/>
        <end position="239"/>
    </location>
</feature>
<evidence type="ECO:0000256" key="5">
    <source>
        <dbReference type="ARBA" id="ARBA00023136"/>
    </source>
</evidence>
<dbReference type="Proteomes" id="UP000007110">
    <property type="component" value="Unassembled WGS sequence"/>
</dbReference>
<dbReference type="KEGG" id="spu:100893799"/>
<evidence type="ECO:0000256" key="7">
    <source>
        <dbReference type="SAM" id="Phobius"/>
    </source>
</evidence>
<dbReference type="FunCoup" id="A0A7M7N546">
    <property type="interactions" value="218"/>
</dbReference>
<evidence type="ECO:0000256" key="4">
    <source>
        <dbReference type="ARBA" id="ARBA00022989"/>
    </source>
</evidence>
<evidence type="ECO:0000256" key="3">
    <source>
        <dbReference type="ARBA" id="ARBA00022692"/>
    </source>
</evidence>
<feature type="transmembrane region" description="Helical" evidence="7">
    <location>
        <begin position="7"/>
        <end position="28"/>
    </location>
</feature>
<name>A0A7M7N546_STRPU</name>
<dbReference type="Pfam" id="PF01569">
    <property type="entry name" value="PAP2"/>
    <property type="match status" value="1"/>
</dbReference>
<keyword evidence="4 7" id="KW-1133">Transmembrane helix</keyword>
<dbReference type="InterPro" id="IPR000326">
    <property type="entry name" value="PAP2/HPO"/>
</dbReference>
<organism evidence="9 10">
    <name type="scientific">Strongylocentrotus purpuratus</name>
    <name type="common">Purple sea urchin</name>
    <dbReference type="NCBI Taxonomy" id="7668"/>
    <lineage>
        <taxon>Eukaryota</taxon>
        <taxon>Metazoa</taxon>
        <taxon>Echinodermata</taxon>
        <taxon>Eleutherozoa</taxon>
        <taxon>Echinozoa</taxon>
        <taxon>Echinoidea</taxon>
        <taxon>Euechinoidea</taxon>
        <taxon>Echinacea</taxon>
        <taxon>Camarodonta</taxon>
        <taxon>Echinidea</taxon>
        <taxon>Strongylocentrotidae</taxon>
        <taxon>Strongylocentrotus</taxon>
    </lineage>
</organism>
<dbReference type="OMA" id="CCVGFPI"/>
<feature type="transmembrane region" description="Helical" evidence="7">
    <location>
        <begin position="186"/>
        <end position="207"/>
    </location>
</feature>
<dbReference type="GO" id="GO:0005886">
    <property type="term" value="C:plasma membrane"/>
    <property type="evidence" value="ECO:0000318"/>
    <property type="project" value="GO_Central"/>
</dbReference>
<dbReference type="Gene3D" id="1.20.144.10">
    <property type="entry name" value="Phosphatidic acid phosphatase type 2/haloperoxidase"/>
    <property type="match status" value="1"/>
</dbReference>
<feature type="transmembrane region" description="Helical" evidence="7">
    <location>
        <begin position="251"/>
        <end position="273"/>
    </location>
</feature>
<feature type="region of interest" description="Disordered" evidence="6">
    <location>
        <begin position="309"/>
        <end position="333"/>
    </location>
</feature>
<keyword evidence="10" id="KW-1185">Reference proteome</keyword>
<evidence type="ECO:0000256" key="1">
    <source>
        <dbReference type="ARBA" id="ARBA00004141"/>
    </source>
</evidence>
<evidence type="ECO:0000256" key="6">
    <source>
        <dbReference type="SAM" id="MobiDB-lite"/>
    </source>
</evidence>
<dbReference type="InterPro" id="IPR036938">
    <property type="entry name" value="PAP2/HPO_sf"/>
</dbReference>
<feature type="domain" description="Phosphatidic acid phosphatase type 2/haloperoxidase" evidence="8">
    <location>
        <begin position="117"/>
        <end position="266"/>
    </location>
</feature>
<evidence type="ECO:0000259" key="8">
    <source>
        <dbReference type="SMART" id="SM00014"/>
    </source>
</evidence>
<accession>A0A7M7N546</accession>
<sequence>MEYKPLRVFIDVIFFIAALIPSVVLYALDSPTLMFQRGFFCDDESIKYPYKEDTISVGVLVAVGLLVPTVTMVVCEWFLYRYFVRCSEEGSPWRPYQRRKMCCCSVHPWATALYSTIGSFGLGAAFTLLLTDSGKYMIGRLRPHFISVCTPDWSSINCTDSDGYHQYVQDIPCLGTDTHQLTDGRLSFPSGHASSAFYFFAYWVIYLQARMIPEVFGDTLLRPFLQLAGALAAILVGLSRVSDYKHHWSDVFAGSILGLVVAILVAVFVSDLLRIPISRDSRIEKGEVMPLYGSGSAISDQLSSDRMLSDEDNNGITHDDGNRKKNSGKYISC</sequence>
<proteinExistence type="inferred from homology"/>
<feature type="transmembrane region" description="Helical" evidence="7">
    <location>
        <begin position="55"/>
        <end position="80"/>
    </location>
</feature>
<dbReference type="GO" id="GO:0006644">
    <property type="term" value="P:phospholipid metabolic process"/>
    <property type="evidence" value="ECO:0000318"/>
    <property type="project" value="GO_Central"/>
</dbReference>
<keyword evidence="3 7" id="KW-0812">Transmembrane</keyword>
<evidence type="ECO:0000313" key="9">
    <source>
        <dbReference type="EnsemblMetazoa" id="XP_030831385"/>
    </source>
</evidence>
<dbReference type="PANTHER" id="PTHR10165">
    <property type="entry name" value="LIPID PHOSPHATE PHOSPHATASE"/>
    <property type="match status" value="1"/>
</dbReference>
<dbReference type="SUPFAM" id="SSF48317">
    <property type="entry name" value="Acid phosphatase/Vanadium-dependent haloperoxidase"/>
    <property type="match status" value="1"/>
</dbReference>
<dbReference type="InParanoid" id="A0A7M7N546"/>
<evidence type="ECO:0000313" key="10">
    <source>
        <dbReference type="Proteomes" id="UP000007110"/>
    </source>
</evidence>
<dbReference type="CDD" id="cd03384">
    <property type="entry name" value="PAP2_wunen"/>
    <property type="match status" value="1"/>
</dbReference>
<reference evidence="10" key="1">
    <citation type="submission" date="2015-02" db="EMBL/GenBank/DDBJ databases">
        <title>Genome sequencing for Strongylocentrotus purpuratus.</title>
        <authorList>
            <person name="Murali S."/>
            <person name="Liu Y."/>
            <person name="Vee V."/>
            <person name="English A."/>
            <person name="Wang M."/>
            <person name="Skinner E."/>
            <person name="Han Y."/>
            <person name="Muzny D.M."/>
            <person name="Worley K.C."/>
            <person name="Gibbs R.A."/>
        </authorList>
    </citation>
    <scope>NUCLEOTIDE SEQUENCE</scope>
</reference>
<evidence type="ECO:0000256" key="2">
    <source>
        <dbReference type="ARBA" id="ARBA00008816"/>
    </source>
</evidence>
<keyword evidence="5 7" id="KW-0472">Membrane</keyword>
<protein>
    <recommendedName>
        <fullName evidence="8">Phosphatidic acid phosphatase type 2/haloperoxidase domain-containing protein</fullName>
    </recommendedName>
</protein>
<dbReference type="GeneID" id="100893799"/>
<dbReference type="SMART" id="SM00014">
    <property type="entry name" value="acidPPc"/>
    <property type="match status" value="1"/>
</dbReference>
<dbReference type="GO" id="GO:0008195">
    <property type="term" value="F:phosphatidate phosphatase activity"/>
    <property type="evidence" value="ECO:0000318"/>
    <property type="project" value="GO_Central"/>
</dbReference>